<dbReference type="RefSeq" id="WP_104418062.1">
    <property type="nucleotide sequence ID" value="NZ_PTJC01000005.1"/>
</dbReference>
<dbReference type="AlphaFoldDB" id="A0A2S6I7I2"/>
<sequence length="198" mass="22742">MDLLSPETLPFRRAVRALSPFTDADFAHMGPGVQCTKLAKREPWVTAGEIPRMVGFLLSGSVRYFYIVDGVEHTSYFSTEGEWLAAYTSFLRQTPSNLSIAALEDSVLLTISYDQLNAWEREDGFSYRINHLMRKLAEYIIACYDERVAAFVLRSPEERYRQLADTTDYLQRIPQQYIANYLGITPVSLSRIRKRLVP</sequence>
<dbReference type="Gene3D" id="2.60.120.10">
    <property type="entry name" value="Jelly Rolls"/>
    <property type="match status" value="1"/>
</dbReference>
<dbReference type="Gene3D" id="1.10.10.10">
    <property type="entry name" value="Winged helix-like DNA-binding domain superfamily/Winged helix DNA-binding domain"/>
    <property type="match status" value="1"/>
</dbReference>
<dbReference type="SUPFAM" id="SSF51206">
    <property type="entry name" value="cAMP-binding domain-like"/>
    <property type="match status" value="1"/>
</dbReference>
<reference evidence="2 3" key="1">
    <citation type="submission" date="2018-02" db="EMBL/GenBank/DDBJ databases">
        <title>Genomic Encyclopedia of Archaeal and Bacterial Type Strains, Phase II (KMG-II): from individual species to whole genera.</title>
        <authorList>
            <person name="Goeker M."/>
        </authorList>
    </citation>
    <scope>NUCLEOTIDE SEQUENCE [LARGE SCALE GENOMIC DNA]</scope>
    <source>
        <strain evidence="2 3">DSM 29526</strain>
    </source>
</reference>
<dbReference type="OrthoDB" id="663011at2"/>
<accession>A0A2S6I7I2</accession>
<evidence type="ECO:0000259" key="1">
    <source>
        <dbReference type="Pfam" id="PF00027"/>
    </source>
</evidence>
<dbReference type="InterPro" id="IPR000595">
    <property type="entry name" value="cNMP-bd_dom"/>
</dbReference>
<dbReference type="EMBL" id="PTJC01000005">
    <property type="protein sequence ID" value="PPK87462.1"/>
    <property type="molecule type" value="Genomic_DNA"/>
</dbReference>
<comment type="caution">
    <text evidence="2">The sequence shown here is derived from an EMBL/GenBank/DDBJ whole genome shotgun (WGS) entry which is preliminary data.</text>
</comment>
<dbReference type="InterPro" id="IPR018490">
    <property type="entry name" value="cNMP-bd_dom_sf"/>
</dbReference>
<dbReference type="Proteomes" id="UP000237662">
    <property type="component" value="Unassembled WGS sequence"/>
</dbReference>
<name>A0A2S6I7I2_9BACT</name>
<keyword evidence="3" id="KW-1185">Reference proteome</keyword>
<evidence type="ECO:0000313" key="3">
    <source>
        <dbReference type="Proteomes" id="UP000237662"/>
    </source>
</evidence>
<protein>
    <submittedName>
        <fullName evidence="2">CRP-like cAMP-binding protein</fullName>
    </submittedName>
</protein>
<feature type="domain" description="Cyclic nucleotide-binding" evidence="1">
    <location>
        <begin position="37"/>
        <end position="118"/>
    </location>
</feature>
<gene>
    <name evidence="2" type="ORF">CLV84_0403</name>
</gene>
<evidence type="ECO:0000313" key="2">
    <source>
        <dbReference type="EMBL" id="PPK87462.1"/>
    </source>
</evidence>
<dbReference type="InterPro" id="IPR036388">
    <property type="entry name" value="WH-like_DNA-bd_sf"/>
</dbReference>
<organism evidence="2 3">
    <name type="scientific">Neolewinella xylanilytica</name>
    <dbReference type="NCBI Taxonomy" id="1514080"/>
    <lineage>
        <taxon>Bacteria</taxon>
        <taxon>Pseudomonadati</taxon>
        <taxon>Bacteroidota</taxon>
        <taxon>Saprospiria</taxon>
        <taxon>Saprospirales</taxon>
        <taxon>Lewinellaceae</taxon>
        <taxon>Neolewinella</taxon>
    </lineage>
</organism>
<dbReference type="Pfam" id="PF00027">
    <property type="entry name" value="cNMP_binding"/>
    <property type="match status" value="1"/>
</dbReference>
<dbReference type="InterPro" id="IPR014710">
    <property type="entry name" value="RmlC-like_jellyroll"/>
</dbReference>
<proteinExistence type="predicted"/>